<dbReference type="EMBL" id="CP086322">
    <property type="protein sequence ID" value="UQA97536.1"/>
    <property type="molecule type" value="Genomic_DNA"/>
</dbReference>
<reference evidence="2" key="1">
    <citation type="submission" date="2021-10" db="EMBL/GenBank/DDBJ databases">
        <title>Streptomyces nigrumlapis sp.nov.,an antimicrobial producing actinobacterium isolated from Black Gobi rocks.</title>
        <authorList>
            <person name="Wen Y."/>
            <person name="Zhang W."/>
            <person name="Liu X.G."/>
        </authorList>
    </citation>
    <scope>NUCLEOTIDE SEQUENCE</scope>
    <source>
        <strain evidence="2">ST13-2-2</strain>
    </source>
</reference>
<gene>
    <name evidence="2" type="ORF">K9S39_41845</name>
</gene>
<proteinExistence type="predicted"/>
<organism evidence="2 3">
    <name type="scientific">Streptomyces halobius</name>
    <dbReference type="NCBI Taxonomy" id="2879846"/>
    <lineage>
        <taxon>Bacteria</taxon>
        <taxon>Bacillati</taxon>
        <taxon>Actinomycetota</taxon>
        <taxon>Actinomycetes</taxon>
        <taxon>Kitasatosporales</taxon>
        <taxon>Streptomycetaceae</taxon>
        <taxon>Streptomyces</taxon>
    </lineage>
</organism>
<sequence length="208" mass="22810">MPDTTGDHHTEESGPARPEFTLVLDPSDQECHTTASRQLRRSEDFLAAAHHMITSGYHPKAGTTTLRLAKLFAARMRTSRNGHFAFAADATARALGVSRRTVMYAAKHLRELGLIAYVEHGTKANVRRTRGAWKPGDGYRATATIFAAVAPPAYDEARGRRLSGHGYHARIIGVTSHGRHRAIAEARRKATQTDRTRCTPSVVVSTDT</sequence>
<feature type="region of interest" description="Disordered" evidence="1">
    <location>
        <begin position="1"/>
        <end position="21"/>
    </location>
</feature>
<dbReference type="RefSeq" id="WP_248868507.1">
    <property type="nucleotide sequence ID" value="NZ_CP086322.1"/>
</dbReference>
<name>A0ABY4MIB6_9ACTN</name>
<accession>A0ABY4MIB6</accession>
<protein>
    <submittedName>
        <fullName evidence="2">Uncharacterized protein</fullName>
    </submittedName>
</protein>
<evidence type="ECO:0000313" key="3">
    <source>
        <dbReference type="Proteomes" id="UP000830115"/>
    </source>
</evidence>
<keyword evidence="3" id="KW-1185">Reference proteome</keyword>
<dbReference type="Proteomes" id="UP000830115">
    <property type="component" value="Chromosome"/>
</dbReference>
<evidence type="ECO:0000313" key="2">
    <source>
        <dbReference type="EMBL" id="UQA97536.1"/>
    </source>
</evidence>
<evidence type="ECO:0000256" key="1">
    <source>
        <dbReference type="SAM" id="MobiDB-lite"/>
    </source>
</evidence>
<feature type="compositionally biased region" description="Basic and acidic residues" evidence="1">
    <location>
        <begin position="1"/>
        <end position="14"/>
    </location>
</feature>